<organism evidence="1 2">
    <name type="scientific">Stegodyphus mimosarum</name>
    <name type="common">African social velvet spider</name>
    <dbReference type="NCBI Taxonomy" id="407821"/>
    <lineage>
        <taxon>Eukaryota</taxon>
        <taxon>Metazoa</taxon>
        <taxon>Ecdysozoa</taxon>
        <taxon>Arthropoda</taxon>
        <taxon>Chelicerata</taxon>
        <taxon>Arachnida</taxon>
        <taxon>Araneae</taxon>
        <taxon>Araneomorphae</taxon>
        <taxon>Entelegynae</taxon>
        <taxon>Eresoidea</taxon>
        <taxon>Eresidae</taxon>
        <taxon>Stegodyphus</taxon>
    </lineage>
</organism>
<dbReference type="EMBL" id="KK116259">
    <property type="protein sequence ID" value="KFM67228.1"/>
    <property type="molecule type" value="Genomic_DNA"/>
</dbReference>
<evidence type="ECO:0000313" key="1">
    <source>
        <dbReference type="EMBL" id="KFM67228.1"/>
    </source>
</evidence>
<feature type="non-terminal residue" evidence="1">
    <location>
        <position position="59"/>
    </location>
</feature>
<gene>
    <name evidence="1" type="ORF">X975_06721</name>
</gene>
<protein>
    <submittedName>
        <fullName evidence="1">Uncharacterized protein</fullName>
    </submittedName>
</protein>
<proteinExistence type="predicted"/>
<name>A0A087TQ39_STEMI</name>
<sequence>MMKVIFQNLLLKINHIYPLLRKKKFLRHPVKEFQLTQKLCLMLKNVNARLFSEKIILRI</sequence>
<dbReference type="AlphaFoldDB" id="A0A087TQ39"/>
<reference evidence="1 2" key="1">
    <citation type="submission" date="2013-11" db="EMBL/GenBank/DDBJ databases">
        <title>Genome sequencing of Stegodyphus mimosarum.</title>
        <authorList>
            <person name="Bechsgaard J."/>
        </authorList>
    </citation>
    <scope>NUCLEOTIDE SEQUENCE [LARGE SCALE GENOMIC DNA]</scope>
</reference>
<keyword evidence="2" id="KW-1185">Reference proteome</keyword>
<accession>A0A087TQ39</accession>
<evidence type="ECO:0000313" key="2">
    <source>
        <dbReference type="Proteomes" id="UP000054359"/>
    </source>
</evidence>
<dbReference type="Proteomes" id="UP000054359">
    <property type="component" value="Unassembled WGS sequence"/>
</dbReference>